<sequence length="79" mass="9028">MNHSWIAVCLALQENSGILTDIPTENEILGIYRGISEEIPRKHKIGVPRNILTELRGNLSPSEYSEEIPRNNVFLEKNR</sequence>
<dbReference type="Proteomes" id="UP000712600">
    <property type="component" value="Unassembled WGS sequence"/>
</dbReference>
<gene>
    <name evidence="1" type="ORF">F2Q69_00038722</name>
</gene>
<comment type="caution">
    <text evidence="1">The sequence shown here is derived from an EMBL/GenBank/DDBJ whole genome shotgun (WGS) entry which is preliminary data.</text>
</comment>
<name>A0A8S9SC50_BRACR</name>
<reference evidence="1" key="1">
    <citation type="submission" date="2019-12" db="EMBL/GenBank/DDBJ databases">
        <title>Genome sequencing and annotation of Brassica cretica.</title>
        <authorList>
            <person name="Studholme D.J."/>
            <person name="Sarris P."/>
        </authorList>
    </citation>
    <scope>NUCLEOTIDE SEQUENCE</scope>
    <source>
        <strain evidence="1">PFS-109/04</strain>
        <tissue evidence="1">Leaf</tissue>
    </source>
</reference>
<dbReference type="AlphaFoldDB" id="A0A8S9SC50"/>
<accession>A0A8S9SC50</accession>
<evidence type="ECO:0000313" key="1">
    <source>
        <dbReference type="EMBL" id="KAF3598921.1"/>
    </source>
</evidence>
<organism evidence="1 2">
    <name type="scientific">Brassica cretica</name>
    <name type="common">Mustard</name>
    <dbReference type="NCBI Taxonomy" id="69181"/>
    <lineage>
        <taxon>Eukaryota</taxon>
        <taxon>Viridiplantae</taxon>
        <taxon>Streptophyta</taxon>
        <taxon>Embryophyta</taxon>
        <taxon>Tracheophyta</taxon>
        <taxon>Spermatophyta</taxon>
        <taxon>Magnoliopsida</taxon>
        <taxon>eudicotyledons</taxon>
        <taxon>Gunneridae</taxon>
        <taxon>Pentapetalae</taxon>
        <taxon>rosids</taxon>
        <taxon>malvids</taxon>
        <taxon>Brassicales</taxon>
        <taxon>Brassicaceae</taxon>
        <taxon>Brassiceae</taxon>
        <taxon>Brassica</taxon>
    </lineage>
</organism>
<evidence type="ECO:0000313" key="2">
    <source>
        <dbReference type="Proteomes" id="UP000712600"/>
    </source>
</evidence>
<proteinExistence type="predicted"/>
<dbReference type="EMBL" id="QGKX02000004">
    <property type="protein sequence ID" value="KAF3598921.1"/>
    <property type="molecule type" value="Genomic_DNA"/>
</dbReference>
<protein>
    <submittedName>
        <fullName evidence="1">Uncharacterized protein</fullName>
    </submittedName>
</protein>